<reference evidence="2" key="2">
    <citation type="journal article" date="2023" name="Commun. Biol.">
        <title>Intrasexual cuticular hydrocarbon dimorphism in a wasp sheds light on hydrocarbon biosynthesis genes in Hymenoptera.</title>
        <authorList>
            <person name="Moris V.C."/>
            <person name="Podsiadlowski L."/>
            <person name="Martin S."/>
            <person name="Oeyen J.P."/>
            <person name="Donath A."/>
            <person name="Petersen M."/>
            <person name="Wilbrandt J."/>
            <person name="Misof B."/>
            <person name="Liedtke D."/>
            <person name="Thamm M."/>
            <person name="Scheiner R."/>
            <person name="Schmitt T."/>
            <person name="Niehuis O."/>
        </authorList>
    </citation>
    <scope>NUCLEOTIDE SEQUENCE</scope>
    <source>
        <strain evidence="2">GBR_01_08_01A</strain>
    </source>
</reference>
<reference evidence="2" key="1">
    <citation type="submission" date="2021-08" db="EMBL/GenBank/DDBJ databases">
        <authorList>
            <person name="Misof B."/>
            <person name="Oliver O."/>
            <person name="Podsiadlowski L."/>
            <person name="Donath A."/>
            <person name="Peters R."/>
            <person name="Mayer C."/>
            <person name="Rust J."/>
            <person name="Gunkel S."/>
            <person name="Lesny P."/>
            <person name="Martin S."/>
            <person name="Oeyen J.P."/>
            <person name="Petersen M."/>
            <person name="Panagiotis P."/>
            <person name="Wilbrandt J."/>
            <person name="Tanja T."/>
        </authorList>
    </citation>
    <scope>NUCLEOTIDE SEQUENCE</scope>
    <source>
        <strain evidence="2">GBR_01_08_01A</strain>
        <tissue evidence="2">Thorax + abdomen</tissue>
    </source>
</reference>
<proteinExistence type="predicted"/>
<dbReference type="Proteomes" id="UP001258017">
    <property type="component" value="Unassembled WGS sequence"/>
</dbReference>
<evidence type="ECO:0000313" key="2">
    <source>
        <dbReference type="EMBL" id="KAK2578365.1"/>
    </source>
</evidence>
<evidence type="ECO:0000256" key="1">
    <source>
        <dbReference type="SAM" id="Coils"/>
    </source>
</evidence>
<dbReference type="Gene3D" id="3.30.60.20">
    <property type="match status" value="1"/>
</dbReference>
<dbReference type="AlphaFoldDB" id="A0AAD9RF99"/>
<evidence type="ECO:0000313" key="3">
    <source>
        <dbReference type="Proteomes" id="UP001258017"/>
    </source>
</evidence>
<gene>
    <name evidence="2" type="ORF">KPH14_000932</name>
</gene>
<keyword evidence="3" id="KW-1185">Reference proteome</keyword>
<keyword evidence="1" id="KW-0175">Coiled coil</keyword>
<accession>A0AAD9RF99</accession>
<organism evidence="2 3">
    <name type="scientific">Odynerus spinipes</name>
    <dbReference type="NCBI Taxonomy" id="1348599"/>
    <lineage>
        <taxon>Eukaryota</taxon>
        <taxon>Metazoa</taxon>
        <taxon>Ecdysozoa</taxon>
        <taxon>Arthropoda</taxon>
        <taxon>Hexapoda</taxon>
        <taxon>Insecta</taxon>
        <taxon>Pterygota</taxon>
        <taxon>Neoptera</taxon>
        <taxon>Endopterygota</taxon>
        <taxon>Hymenoptera</taxon>
        <taxon>Apocrita</taxon>
        <taxon>Aculeata</taxon>
        <taxon>Vespoidea</taxon>
        <taxon>Vespidae</taxon>
        <taxon>Eumeninae</taxon>
        <taxon>Odynerus</taxon>
    </lineage>
</organism>
<sequence>MPLVSNKRICQHCSKKIVQDAMRCMNCSSFFHPRCKGRKCCDNPSLKRLLQPEADDVLDDNETMSDDPQARFRSAGALPELMVTPSPSSPTMTNVVPSTISELFFMLNVRFDELSAQLRVLPEMQRQINDNTARLTALEQENRTLRTDLDSIRNSHKNGQLELRRTILQAHQTEIVISGAPCSDESAQQGVAQAVLKAINCNIADDPGLGHSSWRRTYQTLLNPSQMEYLFD</sequence>
<comment type="caution">
    <text evidence="2">The sequence shown here is derived from an EMBL/GenBank/DDBJ whole genome shotgun (WGS) entry which is preliminary data.</text>
</comment>
<feature type="coiled-coil region" evidence="1">
    <location>
        <begin position="121"/>
        <end position="155"/>
    </location>
</feature>
<dbReference type="EMBL" id="JAIFRP010000375">
    <property type="protein sequence ID" value="KAK2578365.1"/>
    <property type="molecule type" value="Genomic_DNA"/>
</dbReference>
<name>A0AAD9RF99_9HYME</name>
<protein>
    <submittedName>
        <fullName evidence="2">Uncharacterized protein</fullName>
    </submittedName>
</protein>